<gene>
    <name evidence="1" type="ORF">VNO77_27616</name>
</gene>
<keyword evidence="2" id="KW-1185">Reference proteome</keyword>
<evidence type="ECO:0000313" key="1">
    <source>
        <dbReference type="EMBL" id="KAK7324096.1"/>
    </source>
</evidence>
<proteinExistence type="predicted"/>
<sequence>MKPPSSTSPKSWLVRTFFVECRSSVRPCKLDDELAVTLDHCMHLHGLTRMEILGEKHDQKRKVVRICVEALLGSTEKGTVVVTRNPRQHAHMTFSLRLERNGRHLKPNFMHTAKMG</sequence>
<dbReference type="AlphaFoldDB" id="A0AAN9Q6N1"/>
<reference evidence="1 2" key="1">
    <citation type="submission" date="2024-01" db="EMBL/GenBank/DDBJ databases">
        <title>The genomes of 5 underutilized Papilionoideae crops provide insights into root nodulation and disease resistanc.</title>
        <authorList>
            <person name="Jiang F."/>
        </authorList>
    </citation>
    <scope>NUCLEOTIDE SEQUENCE [LARGE SCALE GENOMIC DNA]</scope>
    <source>
        <strain evidence="1">LVBAO_FW01</strain>
        <tissue evidence="1">Leaves</tissue>
    </source>
</reference>
<comment type="caution">
    <text evidence="1">The sequence shown here is derived from an EMBL/GenBank/DDBJ whole genome shotgun (WGS) entry which is preliminary data.</text>
</comment>
<evidence type="ECO:0000313" key="2">
    <source>
        <dbReference type="Proteomes" id="UP001367508"/>
    </source>
</evidence>
<dbReference type="EMBL" id="JAYMYQ010000006">
    <property type="protein sequence ID" value="KAK7324096.1"/>
    <property type="molecule type" value="Genomic_DNA"/>
</dbReference>
<protein>
    <submittedName>
        <fullName evidence="1">Uncharacterized protein</fullName>
    </submittedName>
</protein>
<organism evidence="1 2">
    <name type="scientific">Canavalia gladiata</name>
    <name type="common">Sword bean</name>
    <name type="synonym">Dolichos gladiatus</name>
    <dbReference type="NCBI Taxonomy" id="3824"/>
    <lineage>
        <taxon>Eukaryota</taxon>
        <taxon>Viridiplantae</taxon>
        <taxon>Streptophyta</taxon>
        <taxon>Embryophyta</taxon>
        <taxon>Tracheophyta</taxon>
        <taxon>Spermatophyta</taxon>
        <taxon>Magnoliopsida</taxon>
        <taxon>eudicotyledons</taxon>
        <taxon>Gunneridae</taxon>
        <taxon>Pentapetalae</taxon>
        <taxon>rosids</taxon>
        <taxon>fabids</taxon>
        <taxon>Fabales</taxon>
        <taxon>Fabaceae</taxon>
        <taxon>Papilionoideae</taxon>
        <taxon>50 kb inversion clade</taxon>
        <taxon>NPAAA clade</taxon>
        <taxon>indigoferoid/millettioid clade</taxon>
        <taxon>Phaseoleae</taxon>
        <taxon>Canavalia</taxon>
    </lineage>
</organism>
<name>A0AAN9Q6N1_CANGL</name>
<accession>A0AAN9Q6N1</accession>
<dbReference type="Proteomes" id="UP001367508">
    <property type="component" value="Unassembled WGS sequence"/>
</dbReference>